<keyword evidence="7" id="KW-0520">NAD</keyword>
<comment type="catalytic activity">
    <reaction evidence="1">
        <text>[eIF5A protein]-L-lysine + spermidine = [eIF5A protein]-deoxyhypusine + propane-1,3-diamine</text>
        <dbReference type="Rhea" id="RHEA:33299"/>
        <dbReference type="Rhea" id="RHEA-COMP:10143"/>
        <dbReference type="Rhea" id="RHEA-COMP:10144"/>
        <dbReference type="ChEBI" id="CHEBI:29969"/>
        <dbReference type="ChEBI" id="CHEBI:57484"/>
        <dbReference type="ChEBI" id="CHEBI:57834"/>
        <dbReference type="ChEBI" id="CHEBI:82657"/>
        <dbReference type="EC" id="2.5.1.46"/>
    </reaction>
</comment>
<comment type="similarity">
    <text evidence="4">Belongs to the deoxyhypusine synthase family.</text>
</comment>
<protein>
    <recommendedName>
        <fullName evidence="5">deoxyhypusine synthase</fullName>
        <ecNumber evidence="5">2.5.1.46</ecNumber>
    </recommendedName>
</protein>
<evidence type="ECO:0000256" key="8">
    <source>
        <dbReference type="ARBA" id="ARBA00023256"/>
    </source>
</evidence>
<keyword evidence="10" id="KW-1185">Reference proteome</keyword>
<evidence type="ECO:0000256" key="6">
    <source>
        <dbReference type="ARBA" id="ARBA00022679"/>
    </source>
</evidence>
<evidence type="ECO:0000313" key="9">
    <source>
        <dbReference type="EMBL" id="KAK4328771.1"/>
    </source>
</evidence>
<comment type="cofactor">
    <cofactor evidence="2">
        <name>NAD(+)</name>
        <dbReference type="ChEBI" id="CHEBI:57540"/>
    </cofactor>
</comment>
<comment type="caution">
    <text evidence="9">The sequence shown here is derived from an EMBL/GenBank/DDBJ whole genome shotgun (WGS) entry which is preliminary data.</text>
</comment>
<dbReference type="GO" id="GO:0005737">
    <property type="term" value="C:cytoplasm"/>
    <property type="evidence" value="ECO:0007669"/>
    <property type="project" value="TreeGrafter"/>
</dbReference>
<keyword evidence="8" id="KW-0386">Hypusine biosynthesis</keyword>
<proteinExistence type="inferred from homology"/>
<dbReference type="AlphaFoldDB" id="A0AAE1QL60"/>
<evidence type="ECO:0000313" key="10">
    <source>
        <dbReference type="Proteomes" id="UP001292094"/>
    </source>
</evidence>
<evidence type="ECO:0000256" key="5">
    <source>
        <dbReference type="ARBA" id="ARBA00012683"/>
    </source>
</evidence>
<dbReference type="PANTHER" id="PTHR11703">
    <property type="entry name" value="DEOXYHYPUSINE SYNTHASE"/>
    <property type="match status" value="1"/>
</dbReference>
<dbReference type="NCBIfam" id="TIGR00321">
    <property type="entry name" value="dhys"/>
    <property type="match status" value="1"/>
</dbReference>
<accession>A0AAE1QL60</accession>
<organism evidence="9 10">
    <name type="scientific">Petrolisthes manimaculis</name>
    <dbReference type="NCBI Taxonomy" id="1843537"/>
    <lineage>
        <taxon>Eukaryota</taxon>
        <taxon>Metazoa</taxon>
        <taxon>Ecdysozoa</taxon>
        <taxon>Arthropoda</taxon>
        <taxon>Crustacea</taxon>
        <taxon>Multicrustacea</taxon>
        <taxon>Malacostraca</taxon>
        <taxon>Eumalacostraca</taxon>
        <taxon>Eucarida</taxon>
        <taxon>Decapoda</taxon>
        <taxon>Pleocyemata</taxon>
        <taxon>Anomura</taxon>
        <taxon>Galatheoidea</taxon>
        <taxon>Porcellanidae</taxon>
        <taxon>Petrolisthes</taxon>
    </lineage>
</organism>
<dbReference type="InterPro" id="IPR029035">
    <property type="entry name" value="DHS-like_NAD/FAD-binding_dom"/>
</dbReference>
<reference evidence="9" key="1">
    <citation type="submission" date="2023-11" db="EMBL/GenBank/DDBJ databases">
        <title>Genome assemblies of two species of porcelain crab, Petrolisthes cinctipes and Petrolisthes manimaculis (Anomura: Porcellanidae).</title>
        <authorList>
            <person name="Angst P."/>
        </authorList>
    </citation>
    <scope>NUCLEOTIDE SEQUENCE</scope>
    <source>
        <strain evidence="9">PB745_02</strain>
        <tissue evidence="9">Gill</tissue>
    </source>
</reference>
<dbReference type="InterPro" id="IPR036982">
    <property type="entry name" value="Deoxyhypusine_synthase_sf"/>
</dbReference>
<sequence length="369" mass="40969">MEGEKDIAKEAVLVRSQEMPQGTPIVKGYDFNNGLDYHGLLQSFRYSGFQATSFGCAVEEINKMLAKREEPLPSNFSDDLEEDEFIKIVNNCTVFLGYTSNMSSCGVRETIRYLVEHRLVDALVTTAGGVEEDLIKCLAPTYLGDWHLPGKELRSKGLNRIGNLIVPNDNYCLFEDWVMPRLDKMLEEQRTQGVVWSPSTMIARLGSEVNDPSSIAYWAAKNKIPMFSPALTDGSLGDMMYFHGIKSPGLVLDINSDLRRLNQFAKKSVNTGMVIVGGGVVKHHICNANLMRNGANYSVFLNSASEWDGSDSGARPDEAVSWGKIKLDANPVKIYGEASFVFPLLAAETFVRHHNNKTQDKGQDNGQNK</sequence>
<evidence type="ECO:0000256" key="3">
    <source>
        <dbReference type="ARBA" id="ARBA00005041"/>
    </source>
</evidence>
<gene>
    <name evidence="9" type="ORF">Pmani_000830</name>
</gene>
<name>A0AAE1QL60_9EUCA</name>
<evidence type="ECO:0000256" key="7">
    <source>
        <dbReference type="ARBA" id="ARBA00023027"/>
    </source>
</evidence>
<dbReference type="EMBL" id="JAWZYT010000059">
    <property type="protein sequence ID" value="KAK4328771.1"/>
    <property type="molecule type" value="Genomic_DNA"/>
</dbReference>
<evidence type="ECO:0000256" key="2">
    <source>
        <dbReference type="ARBA" id="ARBA00001911"/>
    </source>
</evidence>
<dbReference type="Pfam" id="PF01916">
    <property type="entry name" value="DS"/>
    <property type="match status" value="1"/>
</dbReference>
<evidence type="ECO:0000256" key="4">
    <source>
        <dbReference type="ARBA" id="ARBA00009892"/>
    </source>
</evidence>
<dbReference type="Proteomes" id="UP001292094">
    <property type="component" value="Unassembled WGS sequence"/>
</dbReference>
<dbReference type="Gene3D" id="3.40.910.10">
    <property type="entry name" value="Deoxyhypusine synthase"/>
    <property type="match status" value="1"/>
</dbReference>
<dbReference type="PANTHER" id="PTHR11703:SF0">
    <property type="entry name" value="DEOXYHYPUSINE SYNTHASE"/>
    <property type="match status" value="1"/>
</dbReference>
<comment type="pathway">
    <text evidence="3">Protein modification; eIF5A hypusination.</text>
</comment>
<dbReference type="InterPro" id="IPR002773">
    <property type="entry name" value="Deoxyhypusine_synthase"/>
</dbReference>
<dbReference type="EC" id="2.5.1.46" evidence="5"/>
<keyword evidence="6" id="KW-0808">Transferase</keyword>
<dbReference type="FunFam" id="3.40.910.10:FF:000001">
    <property type="entry name" value="Probable deoxyhypusine synthase"/>
    <property type="match status" value="1"/>
</dbReference>
<dbReference type="GO" id="GO:0034038">
    <property type="term" value="F:deoxyhypusine synthase activity"/>
    <property type="evidence" value="ECO:0007669"/>
    <property type="project" value="UniProtKB-EC"/>
</dbReference>
<evidence type="ECO:0000256" key="1">
    <source>
        <dbReference type="ARBA" id="ARBA00000952"/>
    </source>
</evidence>
<dbReference type="SUPFAM" id="SSF52467">
    <property type="entry name" value="DHS-like NAD/FAD-binding domain"/>
    <property type="match status" value="1"/>
</dbReference>